<sequence>MGRRREVVVSAAQPTARVALYARVSTDEQRTKGTVETQLSKVRGRAVLEEWHVAGEYIDDGISGAVPLAARPAGRRLLEDARAGRLDTVVIYRLDRLGRKLQVIVDAQAELERCGVRLHSTGESIDTSTPAGRMIFHVLASVAEMERDVIYERTNGGRDRVAETGRWVTGPIPPGYDLDERGYLTPGADADLWAGIFGRIAHGGSSAKAEAQRLTALSVSTDARYPGGKVTSGAAVWRSSRVLDILHSPVYKGTRDFGLSDGTVSSTPCAPLVDEQTWDRVQARLSENSALNGGGRDYLLRGLVRCAGCGRTFTGWPHTNTHYYRCHAQSARYSDPTIAPCNARMLPATDMERVVWEQCRWIVLHPEEALADAQKYLRDQAAGPRTDTVAEQENLRLQIANWQLRESRQKEMCRAGIASVAETATVVREAQGHVATLEAGLAALGSVNQPAAQVLEFAVDLGLLANRLDDVERLGDRQAQRQIIECLVAGIRVTTTGDGHHKEALVQIIPNLGEPVTASVSAPASPDELVWSTSGTRRSGR</sequence>
<dbReference type="PROSITE" id="PS00397">
    <property type="entry name" value="RECOMBINASES_1"/>
    <property type="match status" value="1"/>
</dbReference>
<keyword evidence="3" id="KW-0233">DNA recombination</keyword>
<organism evidence="9">
    <name type="scientific">uncultured Chloroflexota bacterium</name>
    <dbReference type="NCBI Taxonomy" id="166587"/>
    <lineage>
        <taxon>Bacteria</taxon>
        <taxon>Bacillati</taxon>
        <taxon>Chloroflexota</taxon>
        <taxon>environmental samples</taxon>
    </lineage>
</organism>
<dbReference type="GO" id="GO:0000150">
    <property type="term" value="F:DNA strand exchange activity"/>
    <property type="evidence" value="ECO:0007669"/>
    <property type="project" value="InterPro"/>
</dbReference>
<evidence type="ECO:0000259" key="8">
    <source>
        <dbReference type="PROSITE" id="PS51737"/>
    </source>
</evidence>
<evidence type="ECO:0000256" key="6">
    <source>
        <dbReference type="SAM" id="MobiDB-lite"/>
    </source>
</evidence>
<reference evidence="9" key="1">
    <citation type="submission" date="2020-02" db="EMBL/GenBank/DDBJ databases">
        <authorList>
            <person name="Meier V. D."/>
        </authorList>
    </citation>
    <scope>NUCLEOTIDE SEQUENCE</scope>
    <source>
        <strain evidence="9">AVDCRST_MAG77</strain>
    </source>
</reference>
<evidence type="ECO:0000256" key="4">
    <source>
        <dbReference type="PIRSR" id="PIRSR606118-50"/>
    </source>
</evidence>
<evidence type="ECO:0000259" key="7">
    <source>
        <dbReference type="PROSITE" id="PS51736"/>
    </source>
</evidence>
<dbReference type="CDD" id="cd03768">
    <property type="entry name" value="SR_ResInv"/>
    <property type="match status" value="1"/>
</dbReference>
<evidence type="ECO:0000313" key="9">
    <source>
        <dbReference type="EMBL" id="CAA9304949.1"/>
    </source>
</evidence>
<dbReference type="PANTHER" id="PTHR30461">
    <property type="entry name" value="DNA-INVERTASE FROM LAMBDOID PROPHAGE"/>
    <property type="match status" value="1"/>
</dbReference>
<name>A0A6J4KHG3_9CHLR</name>
<dbReference type="PROSITE" id="PS51737">
    <property type="entry name" value="RECOMBINASE_DNA_BIND"/>
    <property type="match status" value="1"/>
</dbReference>
<dbReference type="EMBL" id="CADCTC010000312">
    <property type="protein sequence ID" value="CAA9304949.1"/>
    <property type="molecule type" value="Genomic_DNA"/>
</dbReference>
<dbReference type="Pfam" id="PF13408">
    <property type="entry name" value="Zn_ribbon_recom"/>
    <property type="match status" value="1"/>
</dbReference>
<dbReference type="PROSITE" id="PS00028">
    <property type="entry name" value="ZINC_FINGER_C2H2_1"/>
    <property type="match status" value="1"/>
</dbReference>
<dbReference type="SMART" id="SM00857">
    <property type="entry name" value="Resolvase"/>
    <property type="match status" value="1"/>
</dbReference>
<dbReference type="InterPro" id="IPR036162">
    <property type="entry name" value="Resolvase-like_N_sf"/>
</dbReference>
<dbReference type="AlphaFoldDB" id="A0A6J4KHG3"/>
<protein>
    <submittedName>
        <fullName evidence="9">Uncharacterized protein</fullName>
    </submittedName>
</protein>
<dbReference type="InterPro" id="IPR006119">
    <property type="entry name" value="Resolv_N"/>
</dbReference>
<dbReference type="Gene3D" id="3.90.1750.20">
    <property type="entry name" value="Putative Large Serine Recombinase, Chain B, Domain 2"/>
    <property type="match status" value="1"/>
</dbReference>
<dbReference type="Pfam" id="PF07508">
    <property type="entry name" value="Recombinase"/>
    <property type="match status" value="1"/>
</dbReference>
<dbReference type="Gene3D" id="3.40.50.1390">
    <property type="entry name" value="Resolvase, N-terminal catalytic domain"/>
    <property type="match status" value="1"/>
</dbReference>
<feature type="region of interest" description="Disordered" evidence="6">
    <location>
        <begin position="517"/>
        <end position="541"/>
    </location>
</feature>
<dbReference type="GO" id="GO:0003677">
    <property type="term" value="F:DNA binding"/>
    <property type="evidence" value="ECO:0007669"/>
    <property type="project" value="UniProtKB-KW"/>
</dbReference>
<dbReference type="PANTHER" id="PTHR30461:SF23">
    <property type="entry name" value="DNA RECOMBINASE-RELATED"/>
    <property type="match status" value="1"/>
</dbReference>
<dbReference type="InterPro" id="IPR050639">
    <property type="entry name" value="SSR_resolvase"/>
</dbReference>
<feature type="compositionally biased region" description="Polar residues" evidence="6">
    <location>
        <begin position="531"/>
        <end position="541"/>
    </location>
</feature>
<evidence type="ECO:0000256" key="5">
    <source>
        <dbReference type="PROSITE-ProRule" id="PRU10137"/>
    </source>
</evidence>
<gene>
    <name evidence="9" type="ORF">AVDCRST_MAG77-6287</name>
</gene>
<dbReference type="InterPro" id="IPR013087">
    <property type="entry name" value="Znf_C2H2_type"/>
</dbReference>
<feature type="active site" description="O-(5'-phospho-DNA)-serine intermediate" evidence="4 5">
    <location>
        <position position="25"/>
    </location>
</feature>
<dbReference type="PROSITE" id="PS51736">
    <property type="entry name" value="RECOMBINASES_3"/>
    <property type="match status" value="1"/>
</dbReference>
<dbReference type="InterPro" id="IPR025827">
    <property type="entry name" value="Zn_ribbon_recom_dom"/>
</dbReference>
<evidence type="ECO:0000256" key="2">
    <source>
        <dbReference type="ARBA" id="ARBA00023125"/>
    </source>
</evidence>
<dbReference type="GO" id="GO:0015074">
    <property type="term" value="P:DNA integration"/>
    <property type="evidence" value="ECO:0007669"/>
    <property type="project" value="UniProtKB-KW"/>
</dbReference>
<feature type="domain" description="Recombinase" evidence="8">
    <location>
        <begin position="173"/>
        <end position="291"/>
    </location>
</feature>
<keyword evidence="2" id="KW-0238">DNA-binding</keyword>
<evidence type="ECO:0000256" key="3">
    <source>
        <dbReference type="ARBA" id="ARBA00023172"/>
    </source>
</evidence>
<proteinExistence type="predicted"/>
<dbReference type="InterPro" id="IPR038109">
    <property type="entry name" value="DNA_bind_recomb_sf"/>
</dbReference>
<dbReference type="InterPro" id="IPR006118">
    <property type="entry name" value="Recombinase_CS"/>
</dbReference>
<accession>A0A6J4KHG3</accession>
<dbReference type="InterPro" id="IPR011109">
    <property type="entry name" value="DNA_bind_recombinase_dom"/>
</dbReference>
<keyword evidence="1" id="KW-0229">DNA integration</keyword>
<evidence type="ECO:0000256" key="1">
    <source>
        <dbReference type="ARBA" id="ARBA00022908"/>
    </source>
</evidence>
<feature type="domain" description="Resolvase/invertase-type recombinase catalytic" evidence="7">
    <location>
        <begin position="17"/>
        <end position="165"/>
    </location>
</feature>
<dbReference type="Pfam" id="PF00239">
    <property type="entry name" value="Resolvase"/>
    <property type="match status" value="1"/>
</dbReference>
<dbReference type="SUPFAM" id="SSF53041">
    <property type="entry name" value="Resolvase-like"/>
    <property type="match status" value="1"/>
</dbReference>